<feature type="domain" description="Major facilitator superfamily (MFS) profile" evidence="4">
    <location>
        <begin position="230"/>
        <end position="429"/>
    </location>
</feature>
<dbReference type="EMBL" id="ML976614">
    <property type="protein sequence ID" value="KAF1851959.1"/>
    <property type="molecule type" value="Genomic_DNA"/>
</dbReference>
<dbReference type="Pfam" id="PF07690">
    <property type="entry name" value="MFS_1"/>
    <property type="match status" value="1"/>
</dbReference>
<feature type="transmembrane region" description="Helical" evidence="3">
    <location>
        <begin position="162"/>
        <end position="180"/>
    </location>
</feature>
<dbReference type="InterPro" id="IPR020846">
    <property type="entry name" value="MFS_dom"/>
</dbReference>
<feature type="transmembrane region" description="Helical" evidence="3">
    <location>
        <begin position="321"/>
        <end position="342"/>
    </location>
</feature>
<keyword evidence="6" id="KW-1185">Reference proteome</keyword>
<reference evidence="5" key="1">
    <citation type="submission" date="2020-01" db="EMBL/GenBank/DDBJ databases">
        <authorList>
            <consortium name="DOE Joint Genome Institute"/>
            <person name="Haridas S."/>
            <person name="Albert R."/>
            <person name="Binder M."/>
            <person name="Bloem J."/>
            <person name="Labutti K."/>
            <person name="Salamov A."/>
            <person name="Andreopoulos B."/>
            <person name="Baker S.E."/>
            <person name="Barry K."/>
            <person name="Bills G."/>
            <person name="Bluhm B.H."/>
            <person name="Cannon C."/>
            <person name="Castanera R."/>
            <person name="Culley D.E."/>
            <person name="Daum C."/>
            <person name="Ezra D."/>
            <person name="Gonzalez J.B."/>
            <person name="Henrissat B."/>
            <person name="Kuo A."/>
            <person name="Liang C."/>
            <person name="Lipzen A."/>
            <person name="Lutzoni F."/>
            <person name="Magnuson J."/>
            <person name="Mondo S."/>
            <person name="Nolan M."/>
            <person name="Ohm R."/>
            <person name="Pangilinan J."/>
            <person name="Park H.-J."/>
            <person name="Ramirez L."/>
            <person name="Alfaro M."/>
            <person name="Sun H."/>
            <person name="Tritt A."/>
            <person name="Yoshinaga Y."/>
            <person name="Zwiers L.-H."/>
            <person name="Turgeon B.G."/>
            <person name="Goodwin S.B."/>
            <person name="Spatafora J.W."/>
            <person name="Crous P.W."/>
            <person name="Grigoriev I.V."/>
        </authorList>
    </citation>
    <scope>NUCLEOTIDE SEQUENCE</scope>
    <source>
        <strain evidence="5">CBS 394.84</strain>
    </source>
</reference>
<gene>
    <name evidence="5" type="ORF">K460DRAFT_299563</name>
</gene>
<dbReference type="GO" id="GO:0022857">
    <property type="term" value="F:transmembrane transporter activity"/>
    <property type="evidence" value="ECO:0007669"/>
    <property type="project" value="InterPro"/>
</dbReference>
<feature type="transmembrane region" description="Helical" evidence="3">
    <location>
        <begin position="266"/>
        <end position="284"/>
    </location>
</feature>
<dbReference type="SUPFAM" id="SSF103473">
    <property type="entry name" value="MFS general substrate transporter"/>
    <property type="match status" value="1"/>
</dbReference>
<dbReference type="InterPro" id="IPR011701">
    <property type="entry name" value="MFS"/>
</dbReference>
<dbReference type="GO" id="GO:0016020">
    <property type="term" value="C:membrane"/>
    <property type="evidence" value="ECO:0007669"/>
    <property type="project" value="UniProtKB-SubCell"/>
</dbReference>
<keyword evidence="3" id="KW-0812">Transmembrane</keyword>
<sequence length="429" mass="45892">MPPKENIGERVTQSQQCRILLSTSLVAFTVLGFVQSFGVFQAHYGRIEAVRDGVLQQDEMTRRALISSIGSLGNGGLVAVFGVFYYPHLPRIGRHIRTFCFVGTTFITFGLAMAAASHSIWVLFGCQGILVGLGSGVLNYILSPILPEYFPRRSGLAQGTMYAAAALGGTTFSFAITGLLEKVGTRSTLGILAVCSSVLLSVASALALPPRKFEKRSTEMVGWRAFKDPLFTSLALVNLIHPLTLAIPMTFGPAFSQALGTSVKQASYLLALNSGIGIPSRLGAGALADKIGHQNTLMIATAVYALATWALWLPSALTGKLGLYIGMSVCHGLINGVFNTVMNSAQKEMFGDEMYYPKNGAMTSIRGVGYVVGVPIAGALVSKVADKHLSGRDFTKPIVYTAALLTISFICLLNVRRIDAKNVGWKRAR</sequence>
<feature type="transmembrane region" description="Helical" evidence="3">
    <location>
        <begin position="363"/>
        <end position="385"/>
    </location>
</feature>
<feature type="transmembrane region" description="Helical" evidence="3">
    <location>
        <begin position="122"/>
        <end position="142"/>
    </location>
</feature>
<evidence type="ECO:0000313" key="6">
    <source>
        <dbReference type="Proteomes" id="UP000800039"/>
    </source>
</evidence>
<feature type="transmembrane region" description="Helical" evidence="3">
    <location>
        <begin position="64"/>
        <end position="86"/>
    </location>
</feature>
<feature type="transmembrane region" description="Helical" evidence="3">
    <location>
        <begin position="20"/>
        <end position="44"/>
    </location>
</feature>
<comment type="caution">
    <text evidence="5">The sequence shown here is derived from an EMBL/GenBank/DDBJ whole genome shotgun (WGS) entry which is preliminary data.</text>
</comment>
<feature type="transmembrane region" description="Helical" evidence="3">
    <location>
        <begin position="98"/>
        <end position="116"/>
    </location>
</feature>
<evidence type="ECO:0000256" key="3">
    <source>
        <dbReference type="SAM" id="Phobius"/>
    </source>
</evidence>
<feature type="transmembrane region" description="Helical" evidence="3">
    <location>
        <begin position="296"/>
        <end position="315"/>
    </location>
</feature>
<feature type="transmembrane region" description="Helical" evidence="3">
    <location>
        <begin position="397"/>
        <end position="415"/>
    </location>
</feature>
<organism evidence="5 6">
    <name type="scientific">Cucurbitaria berberidis CBS 394.84</name>
    <dbReference type="NCBI Taxonomy" id="1168544"/>
    <lineage>
        <taxon>Eukaryota</taxon>
        <taxon>Fungi</taxon>
        <taxon>Dikarya</taxon>
        <taxon>Ascomycota</taxon>
        <taxon>Pezizomycotina</taxon>
        <taxon>Dothideomycetes</taxon>
        <taxon>Pleosporomycetidae</taxon>
        <taxon>Pleosporales</taxon>
        <taxon>Pleosporineae</taxon>
        <taxon>Cucurbitariaceae</taxon>
        <taxon>Cucurbitaria</taxon>
    </lineage>
</organism>
<dbReference type="InterPro" id="IPR036259">
    <property type="entry name" value="MFS_trans_sf"/>
</dbReference>
<dbReference type="InterPro" id="IPR050327">
    <property type="entry name" value="Proton-linked_MCT"/>
</dbReference>
<keyword evidence="3" id="KW-0472">Membrane</keyword>
<dbReference type="GeneID" id="63847053"/>
<dbReference type="OrthoDB" id="6499973at2759"/>
<proteinExistence type="inferred from homology"/>
<evidence type="ECO:0000259" key="4">
    <source>
        <dbReference type="PROSITE" id="PS50850"/>
    </source>
</evidence>
<evidence type="ECO:0000313" key="5">
    <source>
        <dbReference type="EMBL" id="KAF1851959.1"/>
    </source>
</evidence>
<protein>
    <submittedName>
        <fullName evidence="5">MFS general substrate transporter</fullName>
    </submittedName>
</protein>
<dbReference type="PANTHER" id="PTHR11360:SF302">
    <property type="entry name" value="MAJOR FACILITATOR SUPERFAMILY (MFS) PROFILE DOMAIN-CONTAINING PROTEIN"/>
    <property type="match status" value="1"/>
</dbReference>
<dbReference type="AlphaFoldDB" id="A0A9P4LFD5"/>
<dbReference type="PANTHER" id="PTHR11360">
    <property type="entry name" value="MONOCARBOXYLATE TRANSPORTER"/>
    <property type="match status" value="1"/>
</dbReference>
<dbReference type="RefSeq" id="XP_040794522.1">
    <property type="nucleotide sequence ID" value="XM_040929801.1"/>
</dbReference>
<name>A0A9P4LFD5_9PLEO</name>
<accession>A0A9P4LFD5</accession>
<comment type="subcellular location">
    <subcellularLocation>
        <location evidence="1">Membrane</location>
        <topology evidence="1">Multi-pass membrane protein</topology>
    </subcellularLocation>
</comment>
<dbReference type="Proteomes" id="UP000800039">
    <property type="component" value="Unassembled WGS sequence"/>
</dbReference>
<feature type="transmembrane region" description="Helical" evidence="3">
    <location>
        <begin position="229"/>
        <end position="251"/>
    </location>
</feature>
<keyword evidence="3" id="KW-1133">Transmembrane helix</keyword>
<feature type="transmembrane region" description="Helical" evidence="3">
    <location>
        <begin position="186"/>
        <end position="208"/>
    </location>
</feature>
<dbReference type="PROSITE" id="PS50850">
    <property type="entry name" value="MFS"/>
    <property type="match status" value="1"/>
</dbReference>
<dbReference type="Gene3D" id="1.20.1250.20">
    <property type="entry name" value="MFS general substrate transporter like domains"/>
    <property type="match status" value="2"/>
</dbReference>
<comment type="similarity">
    <text evidence="2">Belongs to the major facilitator superfamily. Monocarboxylate porter (TC 2.A.1.13) family.</text>
</comment>
<evidence type="ECO:0000256" key="2">
    <source>
        <dbReference type="ARBA" id="ARBA00006727"/>
    </source>
</evidence>
<evidence type="ECO:0000256" key="1">
    <source>
        <dbReference type="ARBA" id="ARBA00004141"/>
    </source>
</evidence>